<feature type="domain" description="Cyclin N-terminal" evidence="2">
    <location>
        <begin position="257"/>
        <end position="318"/>
    </location>
</feature>
<dbReference type="SUPFAM" id="SSF47954">
    <property type="entry name" value="Cyclin-like"/>
    <property type="match status" value="1"/>
</dbReference>
<evidence type="ECO:0000256" key="1">
    <source>
        <dbReference type="SAM" id="MobiDB-lite"/>
    </source>
</evidence>
<sequence>MFLLYFHYCAGYNLNNMATSRHDADKENTHKTRIPLPKDPLPALPSHLLEDSKKNLEIPKRCPLRTLLAQNIPKPGPSKVVPLKPRIPLKIDTKHVTLRQRSEDLDWHYTVFKDRTEDKDASVISISDDEKYLDDKKSRKYFVDNIKKNTLGVNAATPNLQECLESNRIKNIKRSLKRPHSRELQGLSPPAPSKQGKDEEKVKKRLQFNESLQERLGTPDFWKRSYMRCLNRDYSVDMFEYLLAVERKPLDVPRTASVPRACVINWLMKVNGSSGNPAVVQTACWYLDSILGTGHVQVERLQLVAAACYWIAQKLNGPVMPAMRLKFPPQPVVAQEFINYLAWWCAGDGAGEIEVAATFLAMCGMMVDRFLCDEYPSVIAVAAVRNAVLLLRRRELLARLHESNIFKIAEKKATSLTYTCALLRRAVRTVGAPMYEYKAPLEHYGTPPNYIAQKIIKASNDLAAMELRVSGRS</sequence>
<dbReference type="EMBL" id="JACEFF010000104">
    <property type="protein sequence ID" value="KAH9644028.1"/>
    <property type="molecule type" value="Genomic_DNA"/>
</dbReference>
<evidence type="ECO:0000259" key="2">
    <source>
        <dbReference type="Pfam" id="PF00134"/>
    </source>
</evidence>
<reference evidence="3" key="1">
    <citation type="journal article" date="2021" name="G3 (Bethesda)">
        <title>Genome and transcriptome analysis of the beet armyworm Spodoptera exigua reveals targets for pest control. .</title>
        <authorList>
            <person name="Simon S."/>
            <person name="Breeschoten T."/>
            <person name="Jansen H.J."/>
            <person name="Dirks R.P."/>
            <person name="Schranz M.E."/>
            <person name="Ros V.I.D."/>
        </authorList>
    </citation>
    <scope>NUCLEOTIDE SEQUENCE</scope>
    <source>
        <strain evidence="3">TB_SE_WUR_2020</strain>
    </source>
</reference>
<feature type="region of interest" description="Disordered" evidence="1">
    <location>
        <begin position="174"/>
        <end position="202"/>
    </location>
</feature>
<organism evidence="3 4">
    <name type="scientific">Spodoptera exigua</name>
    <name type="common">Beet armyworm</name>
    <name type="synonym">Noctua fulgens</name>
    <dbReference type="NCBI Taxonomy" id="7107"/>
    <lineage>
        <taxon>Eukaryota</taxon>
        <taxon>Metazoa</taxon>
        <taxon>Ecdysozoa</taxon>
        <taxon>Arthropoda</taxon>
        <taxon>Hexapoda</taxon>
        <taxon>Insecta</taxon>
        <taxon>Pterygota</taxon>
        <taxon>Neoptera</taxon>
        <taxon>Endopterygota</taxon>
        <taxon>Lepidoptera</taxon>
        <taxon>Glossata</taxon>
        <taxon>Ditrysia</taxon>
        <taxon>Noctuoidea</taxon>
        <taxon>Noctuidae</taxon>
        <taxon>Amphipyrinae</taxon>
        <taxon>Spodoptera</taxon>
    </lineage>
</organism>
<protein>
    <recommendedName>
        <fullName evidence="2">Cyclin N-terminal domain-containing protein</fullName>
    </recommendedName>
</protein>
<dbReference type="InterPro" id="IPR036915">
    <property type="entry name" value="Cyclin-like_sf"/>
</dbReference>
<proteinExistence type="predicted"/>
<gene>
    <name evidence="3" type="ORF">HF086_004289</name>
</gene>
<dbReference type="Proteomes" id="UP000814243">
    <property type="component" value="Unassembled WGS sequence"/>
</dbReference>
<name>A0A922SP06_SPOEX</name>
<comment type="caution">
    <text evidence="3">The sequence shown here is derived from an EMBL/GenBank/DDBJ whole genome shotgun (WGS) entry which is preliminary data.</text>
</comment>
<evidence type="ECO:0000313" key="4">
    <source>
        <dbReference type="Proteomes" id="UP000814243"/>
    </source>
</evidence>
<dbReference type="Gene3D" id="1.10.472.10">
    <property type="entry name" value="Cyclin-like"/>
    <property type="match status" value="1"/>
</dbReference>
<accession>A0A922SP06</accession>
<dbReference type="CDD" id="cd00043">
    <property type="entry name" value="CYCLIN_SF"/>
    <property type="match status" value="1"/>
</dbReference>
<dbReference type="Pfam" id="PF00134">
    <property type="entry name" value="Cyclin_N"/>
    <property type="match status" value="1"/>
</dbReference>
<evidence type="ECO:0000313" key="3">
    <source>
        <dbReference type="EMBL" id="KAH9644028.1"/>
    </source>
</evidence>
<dbReference type="InterPro" id="IPR006671">
    <property type="entry name" value="Cyclin_N"/>
</dbReference>
<dbReference type="AlphaFoldDB" id="A0A922SP06"/>